<accession>X6MJC6</accession>
<feature type="compositionally biased region" description="Basic and acidic residues" evidence="1">
    <location>
        <begin position="168"/>
        <end position="184"/>
    </location>
</feature>
<evidence type="ECO:0000313" key="2">
    <source>
        <dbReference type="EMBL" id="ETO14118.1"/>
    </source>
</evidence>
<dbReference type="Proteomes" id="UP000023152">
    <property type="component" value="Unassembled WGS sequence"/>
</dbReference>
<evidence type="ECO:0000313" key="3">
    <source>
        <dbReference type="Proteomes" id="UP000023152"/>
    </source>
</evidence>
<dbReference type="EMBL" id="ASPP01020202">
    <property type="protein sequence ID" value="ETO14118.1"/>
    <property type="molecule type" value="Genomic_DNA"/>
</dbReference>
<proteinExistence type="predicted"/>
<feature type="compositionally biased region" description="Polar residues" evidence="1">
    <location>
        <begin position="95"/>
        <end position="114"/>
    </location>
</feature>
<feature type="compositionally biased region" description="Basic residues" evidence="1">
    <location>
        <begin position="85"/>
        <end position="94"/>
    </location>
</feature>
<name>X6MJC6_RETFI</name>
<sequence>MELDLKNSSETLESMHKKVNGTYQLLVRLLERIEAKVEEKSKKKALLLRYQQMLEFPKLVAHMEYTLQHLHQDVNPFSKQFQTSRRARHLRRHSQFQQVDDSSKVQSGGSQSRSESLKSNDITKEKQKKSSQTDKDYDFGEDYHYDSNDDNDYEYDDDNDDDNNDNDNNNKNENDDKEKEEKTQSKLKKNKKLLHKELDKELRNAEKWLEILDIPKWQENENEKEKETLSEWQTKMTQFIVNGKERQSYVLLLKSSRLERVAAMLARAMAICQQPDLIIGL</sequence>
<reference evidence="2 3" key="1">
    <citation type="journal article" date="2013" name="Curr. Biol.">
        <title>The Genome of the Foraminiferan Reticulomyxa filosa.</title>
        <authorList>
            <person name="Glockner G."/>
            <person name="Hulsmann N."/>
            <person name="Schleicher M."/>
            <person name="Noegel A.A."/>
            <person name="Eichinger L."/>
            <person name="Gallinger C."/>
            <person name="Pawlowski J."/>
            <person name="Sierra R."/>
            <person name="Euteneuer U."/>
            <person name="Pillet L."/>
            <person name="Moustafa A."/>
            <person name="Platzer M."/>
            <person name="Groth M."/>
            <person name="Szafranski K."/>
            <person name="Schliwa M."/>
        </authorList>
    </citation>
    <scope>NUCLEOTIDE SEQUENCE [LARGE SCALE GENOMIC DNA]</scope>
</reference>
<evidence type="ECO:0000256" key="1">
    <source>
        <dbReference type="SAM" id="MobiDB-lite"/>
    </source>
</evidence>
<feature type="compositionally biased region" description="Basic and acidic residues" evidence="1">
    <location>
        <begin position="131"/>
        <end position="147"/>
    </location>
</feature>
<feature type="compositionally biased region" description="Basic and acidic residues" evidence="1">
    <location>
        <begin position="115"/>
        <end position="125"/>
    </location>
</feature>
<comment type="caution">
    <text evidence="2">The sequence shown here is derived from an EMBL/GenBank/DDBJ whole genome shotgun (WGS) entry which is preliminary data.</text>
</comment>
<gene>
    <name evidence="2" type="ORF">RFI_23250</name>
</gene>
<dbReference type="AlphaFoldDB" id="X6MJC6"/>
<organism evidence="2 3">
    <name type="scientific">Reticulomyxa filosa</name>
    <dbReference type="NCBI Taxonomy" id="46433"/>
    <lineage>
        <taxon>Eukaryota</taxon>
        <taxon>Sar</taxon>
        <taxon>Rhizaria</taxon>
        <taxon>Retaria</taxon>
        <taxon>Foraminifera</taxon>
        <taxon>Monothalamids</taxon>
        <taxon>Reticulomyxidae</taxon>
        <taxon>Reticulomyxa</taxon>
    </lineage>
</organism>
<keyword evidence="3" id="KW-1185">Reference proteome</keyword>
<feature type="compositionally biased region" description="Acidic residues" evidence="1">
    <location>
        <begin position="148"/>
        <end position="165"/>
    </location>
</feature>
<feature type="region of interest" description="Disordered" evidence="1">
    <location>
        <begin position="80"/>
        <end position="191"/>
    </location>
</feature>
<protein>
    <submittedName>
        <fullName evidence="2">Uncharacterized protein</fullName>
    </submittedName>
</protein>